<dbReference type="Proteomes" id="UP000305888">
    <property type="component" value="Chromosome"/>
</dbReference>
<protein>
    <submittedName>
        <fullName evidence="3">Carboxymethylenebutenolidase</fullName>
    </submittedName>
</protein>
<dbReference type="Pfam" id="PF01738">
    <property type="entry name" value="DLH"/>
    <property type="match status" value="1"/>
</dbReference>
<evidence type="ECO:0000313" key="3">
    <source>
        <dbReference type="EMBL" id="QDL93632.1"/>
    </source>
</evidence>
<keyword evidence="4" id="KW-1185">Reference proteome</keyword>
<organism evidence="3 4">
    <name type="scientific">Paroceanicella profunda</name>
    <dbReference type="NCBI Taxonomy" id="2579971"/>
    <lineage>
        <taxon>Bacteria</taxon>
        <taxon>Pseudomonadati</taxon>
        <taxon>Pseudomonadota</taxon>
        <taxon>Alphaproteobacteria</taxon>
        <taxon>Rhodobacterales</taxon>
        <taxon>Paracoccaceae</taxon>
        <taxon>Paroceanicella</taxon>
    </lineage>
</organism>
<evidence type="ECO:0000256" key="1">
    <source>
        <dbReference type="ARBA" id="ARBA00022801"/>
    </source>
</evidence>
<evidence type="ECO:0000259" key="2">
    <source>
        <dbReference type="Pfam" id="PF01738"/>
    </source>
</evidence>
<dbReference type="InterPro" id="IPR050261">
    <property type="entry name" value="FrsA_esterase"/>
</dbReference>
<feature type="domain" description="Dienelactone hydrolase" evidence="2">
    <location>
        <begin position="51"/>
        <end position="244"/>
    </location>
</feature>
<dbReference type="Gene3D" id="3.40.50.1820">
    <property type="entry name" value="alpha/beta hydrolase"/>
    <property type="match status" value="1"/>
</dbReference>
<evidence type="ECO:0000313" key="4">
    <source>
        <dbReference type="Proteomes" id="UP000305888"/>
    </source>
</evidence>
<name>A0A5B8G321_9RHOB</name>
<dbReference type="KEGG" id="ppru:FDP22_07855"/>
<dbReference type="AlphaFoldDB" id="A0A5B8G321"/>
<proteinExistence type="predicted"/>
<dbReference type="PANTHER" id="PTHR22946">
    <property type="entry name" value="DIENELACTONE HYDROLASE DOMAIN-CONTAINING PROTEIN-RELATED"/>
    <property type="match status" value="1"/>
</dbReference>
<sequence length="313" mass="33501">MLLAGPMSAAEFTSPDIPGRVELHTIASSTLSDAEFLGKMPGVPVTVAGELRLPAGKGPFPAVVLMHGSSGIGANIEPWVRQYIAMGVATFVIDSVTGRGVRGLGDKQASVGRLNYITDIYGALDLLSQDDRIDPERIALQGFSRGGQAALYATVTRFNALWNPGSGHFASFVAFYPNCLTEYMEDTAVADVPIRIFHAAQDDYNPPATCETYVQRLKAAGADVEMTVYPNARHGFDYPTKEAVTFDLATAQTARNCKMRETEAGVITNLDTGKPFSYADACVDLGPHVGSDPEATQQAYTAVIAHMRTVFGL</sequence>
<dbReference type="OrthoDB" id="3647650at2"/>
<dbReference type="InterPro" id="IPR002925">
    <property type="entry name" value="Dienelactn_hydro"/>
</dbReference>
<accession>A0A5B8G321</accession>
<reference evidence="3 4" key="1">
    <citation type="submission" date="2019-06" db="EMBL/GenBank/DDBJ databases">
        <title>Genome sequence of Rhodobacteraceae bacterium D4M1.</title>
        <authorList>
            <person name="Cao J."/>
        </authorList>
    </citation>
    <scope>NUCLEOTIDE SEQUENCE [LARGE SCALE GENOMIC DNA]</scope>
    <source>
        <strain evidence="3 4">D4M1</strain>
    </source>
</reference>
<dbReference type="PANTHER" id="PTHR22946:SF9">
    <property type="entry name" value="POLYKETIDE TRANSFERASE AF380"/>
    <property type="match status" value="1"/>
</dbReference>
<dbReference type="SUPFAM" id="SSF53474">
    <property type="entry name" value="alpha/beta-Hydrolases"/>
    <property type="match status" value="1"/>
</dbReference>
<dbReference type="InterPro" id="IPR029058">
    <property type="entry name" value="AB_hydrolase_fold"/>
</dbReference>
<dbReference type="GO" id="GO:0052689">
    <property type="term" value="F:carboxylic ester hydrolase activity"/>
    <property type="evidence" value="ECO:0007669"/>
    <property type="project" value="UniProtKB-ARBA"/>
</dbReference>
<gene>
    <name evidence="3" type="ORF">FDP22_07855</name>
</gene>
<keyword evidence="1" id="KW-0378">Hydrolase</keyword>
<dbReference type="EMBL" id="CP040818">
    <property type="protein sequence ID" value="QDL93632.1"/>
    <property type="molecule type" value="Genomic_DNA"/>
</dbReference>